<accession>A0A252CGE9</accession>
<dbReference type="EMBL" id="MUIZ01000001">
    <property type="protein sequence ID" value="OUK05633.1"/>
    <property type="molecule type" value="Genomic_DNA"/>
</dbReference>
<reference evidence="1 2" key="1">
    <citation type="submission" date="2017-02" db="EMBL/GenBank/DDBJ databases">
        <authorList>
            <person name="Peterson S.W."/>
        </authorList>
    </citation>
    <scope>NUCLEOTIDE SEQUENCE [LARGE SCALE GENOMIC DNA]</scope>
    <source>
        <strain evidence="1">159469</strain>
    </source>
</reference>
<sequence>MLVDLKTKYQLATIFQWSVKTVEKHLTEMSRTEYSKYILEPSRDLRRISLSGYYQFMKYKEKQNKKML</sequence>
<comment type="caution">
    <text evidence="1">The sequence shown here is derived from an EMBL/GenBank/DDBJ whole genome shotgun (WGS) entry which is preliminary data.</text>
</comment>
<gene>
    <name evidence="1" type="ORF">BZZ03_02630</name>
</gene>
<dbReference type="RefSeq" id="WP_003135183.1">
    <property type="nucleotide sequence ID" value="NZ_CP045924.1"/>
</dbReference>
<evidence type="ECO:0000313" key="2">
    <source>
        <dbReference type="Proteomes" id="UP000194606"/>
    </source>
</evidence>
<name>A0A252CGE9_9LACT</name>
<dbReference type="AlphaFoldDB" id="A0A252CGE9"/>
<organism evidence="1 2">
    <name type="scientific">Lactococcus petauri</name>
    <dbReference type="NCBI Taxonomy" id="1940789"/>
    <lineage>
        <taxon>Bacteria</taxon>
        <taxon>Bacillati</taxon>
        <taxon>Bacillota</taxon>
        <taxon>Bacilli</taxon>
        <taxon>Lactobacillales</taxon>
        <taxon>Streptococcaceae</taxon>
        <taxon>Lactococcus</taxon>
    </lineage>
</organism>
<evidence type="ECO:0000313" key="1">
    <source>
        <dbReference type="EMBL" id="OUK05633.1"/>
    </source>
</evidence>
<evidence type="ECO:0008006" key="3">
    <source>
        <dbReference type="Google" id="ProtNLM"/>
    </source>
</evidence>
<proteinExistence type="predicted"/>
<dbReference type="Proteomes" id="UP000194606">
    <property type="component" value="Unassembled WGS sequence"/>
</dbReference>
<protein>
    <recommendedName>
        <fullName evidence="3">DNA-binding protein</fullName>
    </recommendedName>
</protein>